<comment type="caution">
    <text evidence="3">The sequence shown here is derived from an EMBL/GenBank/DDBJ whole genome shotgun (WGS) entry which is preliminary data.</text>
</comment>
<feature type="compositionally biased region" description="Basic and acidic residues" evidence="1">
    <location>
        <begin position="767"/>
        <end position="779"/>
    </location>
</feature>
<feature type="transmembrane region" description="Helical" evidence="2">
    <location>
        <begin position="575"/>
        <end position="600"/>
    </location>
</feature>
<evidence type="ECO:0000256" key="2">
    <source>
        <dbReference type="SAM" id="Phobius"/>
    </source>
</evidence>
<dbReference type="EMBL" id="JAPCWZ010000010">
    <property type="protein sequence ID" value="KAK8849035.1"/>
    <property type="molecule type" value="Genomic_DNA"/>
</dbReference>
<proteinExistence type="predicted"/>
<dbReference type="Proteomes" id="UP001390339">
    <property type="component" value="Unassembled WGS sequence"/>
</dbReference>
<gene>
    <name evidence="3" type="ORF">PGQ11_015515</name>
</gene>
<keyword evidence="2" id="KW-1133">Transmembrane helix</keyword>
<keyword evidence="4" id="KW-1185">Reference proteome</keyword>
<name>A0ABR2HLQ4_9PEZI</name>
<evidence type="ECO:0000313" key="3">
    <source>
        <dbReference type="EMBL" id="KAK8849035.1"/>
    </source>
</evidence>
<feature type="transmembrane region" description="Helical" evidence="2">
    <location>
        <begin position="108"/>
        <end position="131"/>
    </location>
</feature>
<accession>A0ABR2HLQ4</accession>
<keyword evidence="2" id="KW-0472">Membrane</keyword>
<reference evidence="3 4" key="1">
    <citation type="journal article" date="2024" name="IMA Fungus">
        <title>Apiospora arundinis, a panoply of carbohydrate-active enzymes and secondary metabolites.</title>
        <authorList>
            <person name="Sorensen T."/>
            <person name="Petersen C."/>
            <person name="Muurmann A.T."/>
            <person name="Christiansen J.V."/>
            <person name="Brundto M.L."/>
            <person name="Overgaard C.K."/>
            <person name="Boysen A.T."/>
            <person name="Wollenberg R.D."/>
            <person name="Larsen T.O."/>
            <person name="Sorensen J.L."/>
            <person name="Nielsen K.L."/>
            <person name="Sondergaard T.E."/>
        </authorList>
    </citation>
    <scope>NUCLEOTIDE SEQUENCE [LARGE SCALE GENOMIC DNA]</scope>
    <source>
        <strain evidence="3 4">AAU 773</strain>
    </source>
</reference>
<organism evidence="3 4">
    <name type="scientific">Apiospora arundinis</name>
    <dbReference type="NCBI Taxonomy" id="335852"/>
    <lineage>
        <taxon>Eukaryota</taxon>
        <taxon>Fungi</taxon>
        <taxon>Dikarya</taxon>
        <taxon>Ascomycota</taxon>
        <taxon>Pezizomycotina</taxon>
        <taxon>Sordariomycetes</taxon>
        <taxon>Xylariomycetidae</taxon>
        <taxon>Amphisphaeriales</taxon>
        <taxon>Apiosporaceae</taxon>
        <taxon>Apiospora</taxon>
    </lineage>
</organism>
<evidence type="ECO:0000256" key="1">
    <source>
        <dbReference type="SAM" id="MobiDB-lite"/>
    </source>
</evidence>
<evidence type="ECO:0000313" key="4">
    <source>
        <dbReference type="Proteomes" id="UP001390339"/>
    </source>
</evidence>
<feature type="region of interest" description="Disordered" evidence="1">
    <location>
        <begin position="733"/>
        <end position="779"/>
    </location>
</feature>
<sequence>MEADGQVYLGVWTNWSRGSATLGSTLTMTKSSGNILIAFTAIFIPFVGSRLWKMLCFAFHSCSSKRGAQNAIYHQRQVVLRNSPSADSGLVSLLFLVWARRGSFSKTLLHLSPLLIFAILFIVGFTLAGGYSSQITSATGDEVLLKGDKCGRVSLGRASDISSTEIYTQVAWEATKMADADNYAQQCYAGQGSNILDCNRLVVQTLPTVTKDGNSACPFESDICLSNSTNIHLDTGYIDSNDHLGLNAPANQRFFWRKVLSCAPLKTDGYTTRHTTDNRTFVRYHYGAQVYQSDPPVNYTYSVPDLDAQYNLTTDVDHARAGLDLRVGAQISTPWEGIVVNGTSDFIPDRALNRTDGDITIVYLSGNGVSFFEKSDDAWYRTTRVGGRMGPVSANSSVTPFYIPTEAASPLGCVQQYQWCNSEYPTSEGCGPLAGWYDALAGAYPLFNMTMDDFVLGESPLAIPERGYRIHWPRLITVAQRPGIFDIVQKFGPKALESHKSLANGVHSHVAKNQWQLDVMNWWNTSLAVTQAVYVNTALGYTYYPETLESGILTQPANDQERHFCQSQKIRHVGYASFSVFGLCFTYIFGALLIVISFALDPLMRCLHTRRQYKQYQYLEWKTNGALQLHRLAQDELGYGKWSGCTDAVPVTHPEDLLAGLDITDRAYPKLRRESASSPGIGDEETKIKKKETYNSSYSGASEDDTLRNVDTELSFTYDLQRQKFSTRDVSASSAPVEYQHQRPEAQRVSVICEEDEGRPRSGLHKMIAENGREENPSR</sequence>
<keyword evidence="2" id="KW-0812">Transmembrane</keyword>
<protein>
    <submittedName>
        <fullName evidence="3">Uncharacterized protein</fullName>
    </submittedName>
</protein>
<feature type="transmembrane region" description="Helical" evidence="2">
    <location>
        <begin position="35"/>
        <end position="52"/>
    </location>
</feature>